<evidence type="ECO:0000256" key="1">
    <source>
        <dbReference type="SAM" id="Phobius"/>
    </source>
</evidence>
<organism evidence="2 3">
    <name type="scientific">Pseudomonas brassicacearum subsp. neoaurantiaca</name>
    <dbReference type="NCBI Taxonomy" id="494916"/>
    <lineage>
        <taxon>Bacteria</taxon>
        <taxon>Pseudomonadati</taxon>
        <taxon>Pseudomonadota</taxon>
        <taxon>Gammaproteobacteria</taxon>
        <taxon>Pseudomonadales</taxon>
        <taxon>Pseudomonadaceae</taxon>
        <taxon>Pseudomonas</taxon>
    </lineage>
</organism>
<dbReference type="AlphaFoldDB" id="A0A7V8RHV9"/>
<keyword evidence="1" id="KW-1133">Transmembrane helix</keyword>
<evidence type="ECO:0000313" key="3">
    <source>
        <dbReference type="Proteomes" id="UP000572407"/>
    </source>
</evidence>
<dbReference type="Proteomes" id="UP000572407">
    <property type="component" value="Unassembled WGS sequence"/>
</dbReference>
<sequence>MSKGAIVADLRLLRRAHKQPHLVGASLLAMAVCQSTFMLVDPPLSRASSLPQGIRVKAAFVARELAPARLRSSR</sequence>
<accession>A0A7V8RHV9</accession>
<keyword evidence="1" id="KW-0472">Membrane</keyword>
<gene>
    <name evidence="2" type="ORF">FHK92_02920</name>
</gene>
<proteinExistence type="predicted"/>
<evidence type="ECO:0000313" key="2">
    <source>
        <dbReference type="EMBL" id="MBA1376780.1"/>
    </source>
</evidence>
<name>A0A7V8RHV9_9PSED</name>
<dbReference type="EMBL" id="VDLV01000003">
    <property type="protein sequence ID" value="MBA1376780.1"/>
    <property type="molecule type" value="Genomic_DNA"/>
</dbReference>
<protein>
    <submittedName>
        <fullName evidence="2">Uncharacterized protein</fullName>
    </submittedName>
</protein>
<feature type="transmembrane region" description="Helical" evidence="1">
    <location>
        <begin position="21"/>
        <end position="40"/>
    </location>
</feature>
<reference evidence="2 3" key="1">
    <citation type="submission" date="2019-06" db="EMBL/GenBank/DDBJ databases">
        <title>Analysis of the biodiversity of Brassica napus bacterial endophytes for the selection of potential efficient biofertilizers for rapeseed crops.</title>
        <authorList>
            <person name="Jimenez-Gomez A."/>
            <person name="Saati-Santamaria Z."/>
            <person name="Menendez E."/>
            <person name="Rivas R."/>
            <person name="Mateos P.F."/>
            <person name="Velazquez E."/>
            <person name="Garcia-Fraile P."/>
        </authorList>
    </citation>
    <scope>NUCLEOTIDE SEQUENCE [LARGE SCALE GENOMIC DNA]</scope>
    <source>
        <strain evidence="2 3">CDVBN10</strain>
    </source>
</reference>
<keyword evidence="1" id="KW-0812">Transmembrane</keyword>
<comment type="caution">
    <text evidence="2">The sequence shown here is derived from an EMBL/GenBank/DDBJ whole genome shotgun (WGS) entry which is preliminary data.</text>
</comment>